<dbReference type="Proteomes" id="UP001529510">
    <property type="component" value="Unassembled WGS sequence"/>
</dbReference>
<gene>
    <name evidence="4" type="ORF">M9458_033240</name>
</gene>
<dbReference type="PROSITE" id="PS50878">
    <property type="entry name" value="RT_POL"/>
    <property type="match status" value="1"/>
</dbReference>
<dbReference type="Gene3D" id="3.30.70.270">
    <property type="match status" value="1"/>
</dbReference>
<dbReference type="SUPFAM" id="SSF56672">
    <property type="entry name" value="DNA/RNA polymerases"/>
    <property type="match status" value="1"/>
</dbReference>
<accession>A0ABD0PGD2</accession>
<dbReference type="InterPro" id="IPR050951">
    <property type="entry name" value="Retrovirus_Pol_polyprotein"/>
</dbReference>
<keyword evidence="5" id="KW-1185">Reference proteome</keyword>
<dbReference type="EMBL" id="JAMKFB020000016">
    <property type="protein sequence ID" value="KAL0172929.1"/>
    <property type="molecule type" value="Genomic_DNA"/>
</dbReference>
<dbReference type="EC" id="3.1.26.4" evidence="2"/>
<dbReference type="PANTHER" id="PTHR37984:SF11">
    <property type="entry name" value="INTEGRASE CATALYTIC DOMAIN-CONTAINING PROTEIN"/>
    <property type="match status" value="1"/>
</dbReference>
<evidence type="ECO:0000256" key="1">
    <source>
        <dbReference type="ARBA" id="ARBA00010879"/>
    </source>
</evidence>
<dbReference type="InterPro" id="IPR043502">
    <property type="entry name" value="DNA/RNA_pol_sf"/>
</dbReference>
<organism evidence="4 5">
    <name type="scientific">Cirrhinus mrigala</name>
    <name type="common">Mrigala</name>
    <dbReference type="NCBI Taxonomy" id="683832"/>
    <lineage>
        <taxon>Eukaryota</taxon>
        <taxon>Metazoa</taxon>
        <taxon>Chordata</taxon>
        <taxon>Craniata</taxon>
        <taxon>Vertebrata</taxon>
        <taxon>Euteleostomi</taxon>
        <taxon>Actinopterygii</taxon>
        <taxon>Neopterygii</taxon>
        <taxon>Teleostei</taxon>
        <taxon>Ostariophysi</taxon>
        <taxon>Cypriniformes</taxon>
        <taxon>Cyprinidae</taxon>
        <taxon>Labeoninae</taxon>
        <taxon>Labeonini</taxon>
        <taxon>Cirrhinus</taxon>
    </lineage>
</organism>
<dbReference type="AlphaFoldDB" id="A0ABD0PGD2"/>
<reference evidence="4 5" key="1">
    <citation type="submission" date="2024-05" db="EMBL/GenBank/DDBJ databases">
        <title>Genome sequencing and assembly of Indian major carp, Cirrhinus mrigala (Hamilton, 1822).</title>
        <authorList>
            <person name="Mohindra V."/>
            <person name="Chowdhury L.M."/>
            <person name="Lal K."/>
            <person name="Jena J.K."/>
        </authorList>
    </citation>
    <scope>NUCLEOTIDE SEQUENCE [LARGE SCALE GENOMIC DNA]</scope>
    <source>
        <strain evidence="4">CM1030</strain>
        <tissue evidence="4">Blood</tissue>
    </source>
</reference>
<comment type="caution">
    <text evidence="4">The sequence shown here is derived from an EMBL/GenBank/DDBJ whole genome shotgun (WGS) entry which is preliminary data.</text>
</comment>
<dbReference type="FunFam" id="3.30.70.270:FF:000100">
    <property type="entry name" value="Uncharacterized protein"/>
    <property type="match status" value="1"/>
</dbReference>
<proteinExistence type="inferred from homology"/>
<evidence type="ECO:0000256" key="2">
    <source>
        <dbReference type="ARBA" id="ARBA00012180"/>
    </source>
</evidence>
<feature type="domain" description="Reverse transcriptase" evidence="3">
    <location>
        <begin position="1"/>
        <end position="66"/>
    </location>
</feature>
<evidence type="ECO:0000313" key="4">
    <source>
        <dbReference type="EMBL" id="KAL0172929.1"/>
    </source>
</evidence>
<dbReference type="InterPro" id="IPR043128">
    <property type="entry name" value="Rev_trsase/Diguanyl_cyclase"/>
</dbReference>
<name>A0ABD0PGD2_CIRMR</name>
<dbReference type="PANTHER" id="PTHR37984">
    <property type="entry name" value="PROTEIN CBG26694"/>
    <property type="match status" value="1"/>
</dbReference>
<dbReference type="GO" id="GO:0004523">
    <property type="term" value="F:RNA-DNA hybrid ribonuclease activity"/>
    <property type="evidence" value="ECO:0007669"/>
    <property type="project" value="UniProtKB-EC"/>
</dbReference>
<dbReference type="InterPro" id="IPR000477">
    <property type="entry name" value="RT_dom"/>
</dbReference>
<evidence type="ECO:0000313" key="5">
    <source>
        <dbReference type="Proteomes" id="UP001529510"/>
    </source>
</evidence>
<sequence length="101" mass="11244">MMHLILQDLPNVANYLDDIIIWGRTAEEHERSLKAVLHRLQDSGLKINASKCHFSQTSLQFLGHTVTEQGIKPDKQHLSAILQALAPTDAVKLCSFLGLLS</sequence>
<comment type="similarity">
    <text evidence="1">Belongs to the beta type-B retroviral polymerase family. HERV class-II K(HML-2) pol subfamily.</text>
</comment>
<protein>
    <recommendedName>
        <fullName evidence="2">ribonuclease H</fullName>
        <ecNumber evidence="2">3.1.26.4</ecNumber>
    </recommendedName>
</protein>
<feature type="non-terminal residue" evidence="4">
    <location>
        <position position="101"/>
    </location>
</feature>
<evidence type="ECO:0000259" key="3">
    <source>
        <dbReference type="PROSITE" id="PS50878"/>
    </source>
</evidence>
<dbReference type="Pfam" id="PF00078">
    <property type="entry name" value="RVT_1"/>
    <property type="match status" value="1"/>
</dbReference>